<evidence type="ECO:0000256" key="2">
    <source>
        <dbReference type="ARBA" id="ARBA00022679"/>
    </source>
</evidence>
<protein>
    <submittedName>
        <fullName evidence="3">Tetracenomycin polyketide synthesis O-methyltransferase tcmP</fullName>
        <ecNumber evidence="3">2.1.1.-</ecNumber>
    </submittedName>
</protein>
<name>A0A1C3K7X8_9BURK</name>
<organism evidence="3 5">
    <name type="scientific">Orrella dioscoreae</name>
    <dbReference type="NCBI Taxonomy" id="1851544"/>
    <lineage>
        <taxon>Bacteria</taxon>
        <taxon>Pseudomonadati</taxon>
        <taxon>Pseudomonadota</taxon>
        <taxon>Betaproteobacteria</taxon>
        <taxon>Burkholderiales</taxon>
        <taxon>Alcaligenaceae</taxon>
        <taxon>Orrella</taxon>
    </lineage>
</organism>
<dbReference type="AlphaFoldDB" id="A0A1C3K7X8"/>
<dbReference type="EC" id="2.1.1.-" evidence="3"/>
<dbReference type="PANTHER" id="PTHR43619:SF2">
    <property type="entry name" value="S-ADENOSYL-L-METHIONINE-DEPENDENT METHYLTRANSFERASES SUPERFAMILY PROTEIN"/>
    <property type="match status" value="1"/>
</dbReference>
<dbReference type="SUPFAM" id="SSF53335">
    <property type="entry name" value="S-adenosyl-L-methionine-dependent methyltransferases"/>
    <property type="match status" value="1"/>
</dbReference>
<sequence>MPPASSPPLSAVPSTLRIPLAARALGGTLFPQLEVGDTHASRLLQAMGDDGQQWLQDRQSTYGVLARTLCFRDHALAFLARHPSAHVANLGCGLSHYLQWLDNGQLRMTDADLPEVMALRRQLLPAQSPRHVQTELDLSDPRWWDALGLPATRDEPPVFLFSEGVFMYLTPSTVHAILATFGKRAPAGSALCFDAMCWLAMGRAKHHTSVRKTHAEFQWGPRKLADLTRPHPRLRLRNSDGVMAGYNLFYRLLEPAFRTLAGVPFYAVHALEAKA</sequence>
<dbReference type="KEGG" id="odi:ODI_R1265"/>
<dbReference type="Gene3D" id="3.40.50.150">
    <property type="entry name" value="Vaccinia Virus protein VP39"/>
    <property type="match status" value="1"/>
</dbReference>
<evidence type="ECO:0000256" key="1">
    <source>
        <dbReference type="ARBA" id="ARBA00022603"/>
    </source>
</evidence>
<dbReference type="RefSeq" id="WP_173719645.1">
    <property type="nucleotide sequence ID" value="NZ_LT907988.1"/>
</dbReference>
<keyword evidence="5" id="KW-1185">Reference proteome</keyword>
<dbReference type="EMBL" id="LT907988">
    <property type="protein sequence ID" value="SOE48148.1"/>
    <property type="molecule type" value="Genomic_DNA"/>
</dbReference>
<reference evidence="3 5" key="1">
    <citation type="submission" date="2016-06" db="EMBL/GenBank/DDBJ databases">
        <authorList>
            <person name="Kjaerup R.B."/>
            <person name="Dalgaard T.S."/>
            <person name="Juul-Madsen H.R."/>
        </authorList>
    </citation>
    <scope>NUCLEOTIDE SEQUENCE [LARGE SCALE GENOMIC DNA]</scope>
    <source>
        <strain evidence="3">Orrdi1</strain>
    </source>
</reference>
<dbReference type="Pfam" id="PF04072">
    <property type="entry name" value="LCM"/>
    <property type="match status" value="1"/>
</dbReference>
<dbReference type="GO" id="GO:0008168">
    <property type="term" value="F:methyltransferase activity"/>
    <property type="evidence" value="ECO:0007669"/>
    <property type="project" value="UniProtKB-KW"/>
</dbReference>
<reference evidence="4 5" key="2">
    <citation type="submission" date="2017-08" db="EMBL/GenBank/DDBJ databases">
        <authorList>
            <person name="de Groot N.N."/>
        </authorList>
    </citation>
    <scope>NUCLEOTIDE SEQUENCE [LARGE SCALE GENOMIC DNA]</scope>
    <source>
        <strain evidence="4">Orrdi1</strain>
    </source>
</reference>
<dbReference type="InterPro" id="IPR007213">
    <property type="entry name" value="Ppm1/Ppm2/Tcmp"/>
</dbReference>
<evidence type="ECO:0000313" key="3">
    <source>
        <dbReference type="EMBL" id="SBT27518.1"/>
    </source>
</evidence>
<keyword evidence="1 3" id="KW-0489">Methyltransferase</keyword>
<keyword evidence="2 3" id="KW-0808">Transferase</keyword>
<dbReference type="GO" id="GO:0032259">
    <property type="term" value="P:methylation"/>
    <property type="evidence" value="ECO:0007669"/>
    <property type="project" value="UniProtKB-KW"/>
</dbReference>
<gene>
    <name evidence="3" type="ORF">ODI_02420</name>
    <name evidence="4" type="ORF">ODI_R1265</name>
</gene>
<dbReference type="STRING" id="1851544.ODI_02420"/>
<evidence type="ECO:0000313" key="4">
    <source>
        <dbReference type="EMBL" id="SOE48148.1"/>
    </source>
</evidence>
<accession>A0A1C3K7X8</accession>
<dbReference type="Proteomes" id="UP000078558">
    <property type="component" value="Chromosome I"/>
</dbReference>
<dbReference type="InterPro" id="IPR029063">
    <property type="entry name" value="SAM-dependent_MTases_sf"/>
</dbReference>
<dbReference type="EMBL" id="FLRC01000054">
    <property type="protein sequence ID" value="SBT27518.1"/>
    <property type="molecule type" value="Genomic_DNA"/>
</dbReference>
<dbReference type="PANTHER" id="PTHR43619">
    <property type="entry name" value="S-ADENOSYL-L-METHIONINE-DEPENDENT METHYLTRANSFERASE YKTD-RELATED"/>
    <property type="match status" value="1"/>
</dbReference>
<proteinExistence type="predicted"/>
<evidence type="ECO:0000313" key="5">
    <source>
        <dbReference type="Proteomes" id="UP000078558"/>
    </source>
</evidence>